<evidence type="ECO:0000313" key="2">
    <source>
        <dbReference type="Proteomes" id="UP000624041"/>
    </source>
</evidence>
<dbReference type="Proteomes" id="UP000624041">
    <property type="component" value="Unassembled WGS sequence"/>
</dbReference>
<sequence length="75" mass="8550">MVNKLEIEKEKDCYLYCIDNAFALVDRKEYAKAACYYENAARSLRELEKLKTSQESIAEILSIVGNSNVNVSILL</sequence>
<reference evidence="1" key="1">
    <citation type="journal article" date="2014" name="Int. J. Syst. Evol. Microbiol.">
        <title>Complete genome sequence of Corynebacterium casei LMG S-19264T (=DSM 44701T), isolated from a smear-ripened cheese.</title>
        <authorList>
            <consortium name="US DOE Joint Genome Institute (JGI-PGF)"/>
            <person name="Walter F."/>
            <person name="Albersmeier A."/>
            <person name="Kalinowski J."/>
            <person name="Ruckert C."/>
        </authorList>
    </citation>
    <scope>NUCLEOTIDE SEQUENCE</scope>
    <source>
        <strain evidence="1">JCM 17251</strain>
    </source>
</reference>
<name>A0A918D0U4_9BACI</name>
<keyword evidence="2" id="KW-1185">Reference proteome</keyword>
<comment type="caution">
    <text evidence="1">The sequence shown here is derived from an EMBL/GenBank/DDBJ whole genome shotgun (WGS) entry which is preliminary data.</text>
</comment>
<organism evidence="1 2">
    <name type="scientific">Oceanobacillus indicireducens</name>
    <dbReference type="NCBI Taxonomy" id="1004261"/>
    <lineage>
        <taxon>Bacteria</taxon>
        <taxon>Bacillati</taxon>
        <taxon>Bacillota</taxon>
        <taxon>Bacilli</taxon>
        <taxon>Bacillales</taxon>
        <taxon>Bacillaceae</taxon>
        <taxon>Oceanobacillus</taxon>
    </lineage>
</organism>
<proteinExistence type="predicted"/>
<dbReference type="RefSeq" id="WP_188856545.1">
    <property type="nucleotide sequence ID" value="NZ_BMOS01000007.1"/>
</dbReference>
<dbReference type="AlphaFoldDB" id="A0A918D0U4"/>
<accession>A0A918D0U4</accession>
<protein>
    <recommendedName>
        <fullName evidence="3">Tetratricopeptide repeat protein</fullName>
    </recommendedName>
</protein>
<gene>
    <name evidence="1" type="ORF">GCM10007971_13390</name>
</gene>
<dbReference type="EMBL" id="BMOS01000007">
    <property type="protein sequence ID" value="GGN55021.1"/>
    <property type="molecule type" value="Genomic_DNA"/>
</dbReference>
<reference evidence="1" key="2">
    <citation type="submission" date="2020-09" db="EMBL/GenBank/DDBJ databases">
        <authorList>
            <person name="Sun Q."/>
            <person name="Ohkuma M."/>
        </authorList>
    </citation>
    <scope>NUCLEOTIDE SEQUENCE</scope>
    <source>
        <strain evidence="1">JCM 17251</strain>
    </source>
</reference>
<evidence type="ECO:0000313" key="1">
    <source>
        <dbReference type="EMBL" id="GGN55021.1"/>
    </source>
</evidence>
<evidence type="ECO:0008006" key="3">
    <source>
        <dbReference type="Google" id="ProtNLM"/>
    </source>
</evidence>